<dbReference type="GO" id="GO:0000978">
    <property type="term" value="F:RNA polymerase II cis-regulatory region sequence-specific DNA binding"/>
    <property type="evidence" value="ECO:0007669"/>
    <property type="project" value="TreeGrafter"/>
</dbReference>
<dbReference type="PANTHER" id="PTHR24404:SF97">
    <property type="entry name" value="ZINC FINGER PROTEIN 350"/>
    <property type="match status" value="1"/>
</dbReference>
<feature type="domain" description="C2H2-type" evidence="12">
    <location>
        <begin position="332"/>
        <end position="359"/>
    </location>
</feature>
<keyword evidence="8" id="KW-0238">DNA-binding</keyword>
<evidence type="ECO:0000256" key="5">
    <source>
        <dbReference type="ARBA" id="ARBA00022771"/>
    </source>
</evidence>
<dbReference type="Gene3D" id="3.30.160.60">
    <property type="entry name" value="Classic Zinc Finger"/>
    <property type="match status" value="9"/>
</dbReference>
<sequence>MPGPQPRSHLSLDLCVVAGGWSWCSRKHFSLNQGPGEDDDPRVWTGFRVLTGSWGERLLMHTLSPSSQGPVTFEDVAVYFSQEEWRLIDEVQRLLYHDVMLENFALVASLGCWHTAEDEQTPSEQNVSVEVPQRNTKRQTCPARRSVPGTWVTWLRRWFVWTRGPANKPWPDTVWDRCEIPPARWRDAMRRDLGKALMRSCTVHALEKAFKCQEARKGSPGTSDHAQHQVKPQMMEFVAESHNGEKRFKCDDCGKLFYRKSRLAQHHRVHTGEKPYECSECGKVFRCSSSLAIHRRIHTGERPYECRECGKFFRQHSQLVVHQRIHTGARPYECSECGKTFSTKTKLDQHWRVHTRERPYECGECGRTYNCKRMLDQHQRVHTGEWPYECSECGKAFRYFSSLFMHRRIHSGERPYECSECGKSFRQKAHLQGHQRIHSGAKTFECSECGRCFSQKSVLTKHQRVHTEERPYMCSECGKCFRDRTSLIKHLNLHWRKAT</sequence>
<keyword evidence="3" id="KW-0479">Metal-binding</keyword>
<dbReference type="FunFam" id="3.30.160.60:FF:000459">
    <property type="entry name" value="Zinc finger with KRAB and SCAN domains 1"/>
    <property type="match status" value="1"/>
</dbReference>
<reference evidence="14" key="3">
    <citation type="submission" date="2025-09" db="UniProtKB">
        <authorList>
            <consortium name="Ensembl"/>
        </authorList>
    </citation>
    <scope>IDENTIFICATION</scope>
</reference>
<dbReference type="FunFam" id="3.30.160.60:FF:000812">
    <property type="entry name" value="zinc finger protein 23 isoform X2"/>
    <property type="match status" value="1"/>
</dbReference>
<evidence type="ECO:0000313" key="15">
    <source>
        <dbReference type="Proteomes" id="UP000694520"/>
    </source>
</evidence>
<keyword evidence="4" id="KW-0677">Repeat</keyword>
<dbReference type="CDD" id="cd07765">
    <property type="entry name" value="KRAB_A-box"/>
    <property type="match status" value="1"/>
</dbReference>
<evidence type="ECO:0000256" key="8">
    <source>
        <dbReference type="ARBA" id="ARBA00023125"/>
    </source>
</evidence>
<dbReference type="FunFam" id="3.30.160.60:FF:003795">
    <property type="match status" value="1"/>
</dbReference>
<evidence type="ECO:0000259" key="12">
    <source>
        <dbReference type="PROSITE" id="PS50157"/>
    </source>
</evidence>
<comment type="subcellular location">
    <subcellularLocation>
        <location evidence="1">Nucleus</location>
    </subcellularLocation>
</comment>
<dbReference type="PROSITE" id="PS00028">
    <property type="entry name" value="ZINC_FINGER_C2H2_1"/>
    <property type="match status" value="9"/>
</dbReference>
<dbReference type="GO" id="GO:0003700">
    <property type="term" value="F:DNA-binding transcription factor activity"/>
    <property type="evidence" value="ECO:0007669"/>
    <property type="project" value="TreeGrafter"/>
</dbReference>
<feature type="domain" description="C2H2-type" evidence="12">
    <location>
        <begin position="248"/>
        <end position="275"/>
    </location>
</feature>
<evidence type="ECO:0000256" key="6">
    <source>
        <dbReference type="ARBA" id="ARBA00022833"/>
    </source>
</evidence>
<reference evidence="14" key="1">
    <citation type="submission" date="2019-05" db="EMBL/GenBank/DDBJ databases">
        <authorList>
            <person name="Zhang S."/>
            <person name="Liu J."/>
        </authorList>
    </citation>
    <scope>NUCLEOTIDE SEQUENCE [LARGE SCALE GENOMIC DNA]</scope>
</reference>
<evidence type="ECO:0000256" key="4">
    <source>
        <dbReference type="ARBA" id="ARBA00022737"/>
    </source>
</evidence>
<evidence type="ECO:0000259" key="13">
    <source>
        <dbReference type="PROSITE" id="PS50805"/>
    </source>
</evidence>
<dbReference type="InterPro" id="IPR036236">
    <property type="entry name" value="Znf_C2H2_sf"/>
</dbReference>
<feature type="domain" description="C2H2-type" evidence="12">
    <location>
        <begin position="472"/>
        <end position="499"/>
    </location>
</feature>
<proteinExistence type="inferred from homology"/>
<dbReference type="FunFam" id="3.30.160.60:FF:001270">
    <property type="entry name" value="zinc finger protein 583 isoform X1"/>
    <property type="match status" value="1"/>
</dbReference>
<dbReference type="SMART" id="SM00349">
    <property type="entry name" value="KRAB"/>
    <property type="match status" value="1"/>
</dbReference>
<dbReference type="FunFam" id="3.30.160.60:FF:000135">
    <property type="entry name" value="Zinc finger protein 358"/>
    <property type="match status" value="1"/>
</dbReference>
<dbReference type="GeneTree" id="ENSGT00950000182890"/>
<evidence type="ECO:0000256" key="11">
    <source>
        <dbReference type="PROSITE-ProRule" id="PRU00042"/>
    </source>
</evidence>
<evidence type="ECO:0000313" key="14">
    <source>
        <dbReference type="Ensembl" id="ENSBGRP00000023167.1"/>
    </source>
</evidence>
<dbReference type="FunFam" id="3.30.160.60:FF:002343">
    <property type="entry name" value="Zinc finger protein 33A"/>
    <property type="match status" value="1"/>
</dbReference>
<dbReference type="FunFam" id="3.30.160.60:FF:000200">
    <property type="entry name" value="zinc finger protein 510 isoform X2"/>
    <property type="match status" value="1"/>
</dbReference>
<dbReference type="PANTHER" id="PTHR24404">
    <property type="entry name" value="ZINC FINGER PROTEIN"/>
    <property type="match status" value="1"/>
</dbReference>
<dbReference type="PROSITE" id="PS50805">
    <property type="entry name" value="KRAB"/>
    <property type="match status" value="1"/>
</dbReference>
<feature type="domain" description="C2H2-type" evidence="12">
    <location>
        <begin position="444"/>
        <end position="471"/>
    </location>
</feature>
<dbReference type="PROSITE" id="PS50157">
    <property type="entry name" value="ZINC_FINGER_C2H2_2"/>
    <property type="match status" value="9"/>
</dbReference>
<dbReference type="FunFam" id="3.30.160.60:FF:001478">
    <property type="entry name" value="Zinc finger protein 134"/>
    <property type="match status" value="1"/>
</dbReference>
<feature type="domain" description="C2H2-type" evidence="12">
    <location>
        <begin position="304"/>
        <end position="331"/>
    </location>
</feature>
<feature type="domain" description="C2H2-type" evidence="12">
    <location>
        <begin position="360"/>
        <end position="387"/>
    </location>
</feature>
<evidence type="ECO:0000256" key="9">
    <source>
        <dbReference type="ARBA" id="ARBA00023163"/>
    </source>
</evidence>
<dbReference type="Proteomes" id="UP000694520">
    <property type="component" value="Chromosome 20"/>
</dbReference>
<dbReference type="SMART" id="SM00355">
    <property type="entry name" value="ZnF_C2H2"/>
    <property type="match status" value="9"/>
</dbReference>
<dbReference type="GO" id="GO:0008270">
    <property type="term" value="F:zinc ion binding"/>
    <property type="evidence" value="ECO:0007669"/>
    <property type="project" value="UniProtKB-KW"/>
</dbReference>
<dbReference type="FunFam" id="3.30.160.60:FF:001480">
    <property type="entry name" value="Si:cabz01071911.3"/>
    <property type="match status" value="1"/>
</dbReference>
<dbReference type="Pfam" id="PF00096">
    <property type="entry name" value="zf-C2H2"/>
    <property type="match status" value="7"/>
</dbReference>
<keyword evidence="6" id="KW-0862">Zinc</keyword>
<comment type="similarity">
    <text evidence="2">Belongs to the krueppel C2H2-type zinc-finger protein family.</text>
</comment>
<accession>A0A8B9XIS1</accession>
<evidence type="ECO:0000256" key="2">
    <source>
        <dbReference type="ARBA" id="ARBA00006991"/>
    </source>
</evidence>
<dbReference type="Pfam" id="PF01352">
    <property type="entry name" value="KRAB"/>
    <property type="match status" value="1"/>
</dbReference>
<dbReference type="InterPro" id="IPR050589">
    <property type="entry name" value="Ikaros_C2H2-ZF"/>
</dbReference>
<keyword evidence="5 11" id="KW-0863">Zinc-finger</keyword>
<evidence type="ECO:0000256" key="3">
    <source>
        <dbReference type="ARBA" id="ARBA00022723"/>
    </source>
</evidence>
<dbReference type="SUPFAM" id="SSF57667">
    <property type="entry name" value="beta-beta-alpha zinc fingers"/>
    <property type="match status" value="5"/>
</dbReference>
<keyword evidence="15" id="KW-1185">Reference proteome</keyword>
<evidence type="ECO:0000256" key="1">
    <source>
        <dbReference type="ARBA" id="ARBA00004123"/>
    </source>
</evidence>
<dbReference type="SUPFAM" id="SSF109640">
    <property type="entry name" value="KRAB domain (Kruppel-associated box)"/>
    <property type="match status" value="1"/>
</dbReference>
<keyword evidence="7" id="KW-0805">Transcription regulation</keyword>
<dbReference type="Ensembl" id="ENSBGRT00000026735.1">
    <property type="protein sequence ID" value="ENSBGRP00000023167.1"/>
    <property type="gene ID" value="ENSBGRG00000014537.1"/>
</dbReference>
<dbReference type="Gene3D" id="6.10.140.140">
    <property type="match status" value="1"/>
</dbReference>
<feature type="domain" description="C2H2-type" evidence="12">
    <location>
        <begin position="416"/>
        <end position="443"/>
    </location>
</feature>
<dbReference type="InterPro" id="IPR001909">
    <property type="entry name" value="KRAB"/>
</dbReference>
<feature type="domain" description="C2H2-type" evidence="12">
    <location>
        <begin position="276"/>
        <end position="303"/>
    </location>
</feature>
<keyword evidence="9" id="KW-0804">Transcription</keyword>
<feature type="domain" description="C2H2-type" evidence="12">
    <location>
        <begin position="388"/>
        <end position="415"/>
    </location>
</feature>
<dbReference type="InterPro" id="IPR036051">
    <property type="entry name" value="KRAB_dom_sf"/>
</dbReference>
<dbReference type="GO" id="GO:0045892">
    <property type="term" value="P:negative regulation of DNA-templated transcription"/>
    <property type="evidence" value="ECO:0007669"/>
    <property type="project" value="UniProtKB-ARBA"/>
</dbReference>
<reference evidence="14" key="2">
    <citation type="submission" date="2025-08" db="UniProtKB">
        <authorList>
            <consortium name="Ensembl"/>
        </authorList>
    </citation>
    <scope>IDENTIFICATION</scope>
</reference>
<dbReference type="AlphaFoldDB" id="A0A8B9XIS1"/>
<evidence type="ECO:0000256" key="7">
    <source>
        <dbReference type="ARBA" id="ARBA00023015"/>
    </source>
</evidence>
<feature type="domain" description="KRAB" evidence="13">
    <location>
        <begin position="71"/>
        <end position="142"/>
    </location>
</feature>
<evidence type="ECO:0000256" key="10">
    <source>
        <dbReference type="ARBA" id="ARBA00023242"/>
    </source>
</evidence>
<name>A0A8B9XIS1_BOSMU</name>
<dbReference type="Pfam" id="PF13912">
    <property type="entry name" value="zf-C2H2_6"/>
    <property type="match status" value="1"/>
</dbReference>
<dbReference type="GO" id="GO:0005634">
    <property type="term" value="C:nucleus"/>
    <property type="evidence" value="ECO:0007669"/>
    <property type="project" value="UniProtKB-SubCell"/>
</dbReference>
<protein>
    <submittedName>
        <fullName evidence="14">Uncharacterized protein</fullName>
    </submittedName>
</protein>
<dbReference type="GO" id="GO:0006357">
    <property type="term" value="P:regulation of transcription by RNA polymerase II"/>
    <property type="evidence" value="ECO:0007669"/>
    <property type="project" value="TreeGrafter"/>
</dbReference>
<organism evidence="14 15">
    <name type="scientific">Bos mutus grunniens</name>
    <name type="common">Wild yak</name>
    <name type="synonym">Bos grunniens</name>
    <dbReference type="NCBI Taxonomy" id="30521"/>
    <lineage>
        <taxon>Eukaryota</taxon>
        <taxon>Metazoa</taxon>
        <taxon>Chordata</taxon>
        <taxon>Craniata</taxon>
        <taxon>Vertebrata</taxon>
        <taxon>Euteleostomi</taxon>
        <taxon>Mammalia</taxon>
        <taxon>Eutheria</taxon>
        <taxon>Laurasiatheria</taxon>
        <taxon>Artiodactyla</taxon>
        <taxon>Ruminantia</taxon>
        <taxon>Pecora</taxon>
        <taxon>Bovidae</taxon>
        <taxon>Bovinae</taxon>
        <taxon>Bos</taxon>
    </lineage>
</organism>
<keyword evidence="10" id="KW-0539">Nucleus</keyword>
<dbReference type="InterPro" id="IPR013087">
    <property type="entry name" value="Znf_C2H2_type"/>
</dbReference>